<evidence type="ECO:0000259" key="2">
    <source>
        <dbReference type="PROSITE" id="PS51737"/>
    </source>
</evidence>
<feature type="domain" description="Recombinase" evidence="2">
    <location>
        <begin position="165"/>
        <end position="279"/>
    </location>
</feature>
<dbReference type="InterPro" id="IPR038109">
    <property type="entry name" value="DNA_bind_recomb_sf"/>
</dbReference>
<dbReference type="SUPFAM" id="SSF109709">
    <property type="entry name" value="KorB DNA-binding domain-like"/>
    <property type="match status" value="1"/>
</dbReference>
<dbReference type="PANTHER" id="PTHR30461:SF23">
    <property type="entry name" value="DNA RECOMBINASE-RELATED"/>
    <property type="match status" value="1"/>
</dbReference>
<name>A0ABQ1F387_9SPHN</name>
<dbReference type="Gene3D" id="3.90.1750.20">
    <property type="entry name" value="Putative Large Serine Recombinase, Chain B, Domain 2"/>
    <property type="match status" value="1"/>
</dbReference>
<dbReference type="Pfam" id="PF07508">
    <property type="entry name" value="Recombinase"/>
    <property type="match status" value="1"/>
</dbReference>
<organism evidence="3 4">
    <name type="scientific">Blastomonas marina</name>
    <dbReference type="NCBI Taxonomy" id="1867408"/>
    <lineage>
        <taxon>Bacteria</taxon>
        <taxon>Pseudomonadati</taxon>
        <taxon>Pseudomonadota</taxon>
        <taxon>Alphaproteobacteria</taxon>
        <taxon>Sphingomonadales</taxon>
        <taxon>Sphingomonadaceae</taxon>
        <taxon>Blastomonas</taxon>
    </lineage>
</organism>
<dbReference type="PROSITE" id="PS51736">
    <property type="entry name" value="RECOMBINASES_3"/>
    <property type="match status" value="1"/>
</dbReference>
<dbReference type="EMBL" id="BMID01000001">
    <property type="protein sequence ID" value="GFZ98633.1"/>
    <property type="molecule type" value="Genomic_DNA"/>
</dbReference>
<dbReference type="SUPFAM" id="SSF53041">
    <property type="entry name" value="Resolvase-like"/>
    <property type="match status" value="1"/>
</dbReference>
<evidence type="ECO:0000259" key="1">
    <source>
        <dbReference type="PROSITE" id="PS51736"/>
    </source>
</evidence>
<evidence type="ECO:0008006" key="5">
    <source>
        <dbReference type="Google" id="ProtNLM"/>
    </source>
</evidence>
<dbReference type="InterPro" id="IPR050639">
    <property type="entry name" value="SSR_resolvase"/>
</dbReference>
<dbReference type="InterPro" id="IPR006119">
    <property type="entry name" value="Resolv_N"/>
</dbReference>
<keyword evidence="4" id="KW-1185">Reference proteome</keyword>
<comment type="caution">
    <text evidence="3">The sequence shown here is derived from an EMBL/GenBank/DDBJ whole genome shotgun (WGS) entry which is preliminary data.</text>
</comment>
<reference evidence="4" key="1">
    <citation type="journal article" date="2019" name="Int. J. Syst. Evol. Microbiol.">
        <title>The Global Catalogue of Microorganisms (GCM) 10K type strain sequencing project: providing services to taxonomists for standard genome sequencing and annotation.</title>
        <authorList>
            <consortium name="The Broad Institute Genomics Platform"/>
            <consortium name="The Broad Institute Genome Sequencing Center for Infectious Disease"/>
            <person name="Wu L."/>
            <person name="Ma J."/>
        </authorList>
    </citation>
    <scope>NUCLEOTIDE SEQUENCE [LARGE SCALE GENOMIC DNA]</scope>
    <source>
        <strain evidence="4">CGMCC 1.15297</strain>
    </source>
</reference>
<gene>
    <name evidence="3" type="ORF">GCM10010923_03540</name>
</gene>
<evidence type="ECO:0000313" key="4">
    <source>
        <dbReference type="Proteomes" id="UP000603317"/>
    </source>
</evidence>
<dbReference type="Gene3D" id="3.40.50.1390">
    <property type="entry name" value="Resolvase, N-terminal catalytic domain"/>
    <property type="match status" value="1"/>
</dbReference>
<protein>
    <recommendedName>
        <fullName evidence="5">Resolvase</fullName>
    </recommendedName>
</protein>
<dbReference type="PANTHER" id="PTHR30461">
    <property type="entry name" value="DNA-INVERTASE FROM LAMBDOID PROPHAGE"/>
    <property type="match status" value="1"/>
</dbReference>
<dbReference type="SMART" id="SM00857">
    <property type="entry name" value="Resolvase"/>
    <property type="match status" value="1"/>
</dbReference>
<evidence type="ECO:0000313" key="3">
    <source>
        <dbReference type="EMBL" id="GFZ98633.1"/>
    </source>
</evidence>
<dbReference type="InterPro" id="IPR036162">
    <property type="entry name" value="Resolvase-like_N_sf"/>
</dbReference>
<dbReference type="CDD" id="cd03768">
    <property type="entry name" value="SR_ResInv"/>
    <property type="match status" value="1"/>
</dbReference>
<dbReference type="Pfam" id="PF00239">
    <property type="entry name" value="Resolvase"/>
    <property type="match status" value="1"/>
</dbReference>
<dbReference type="PROSITE" id="PS51737">
    <property type="entry name" value="RECOMBINASE_DNA_BIND"/>
    <property type="match status" value="1"/>
</dbReference>
<sequence>MKKVRCAIYTRKSSEEGLEQDFNSLHAQREACAAYILSQASEGWSLLPEVYDDGGLSGGTLERPALQRLLGDVEAGKIDIVVVYKVDRLTRSLIDFAKLVETMDRTEVSFVSVTQSFNTTNSMGRLTLNMLLSFAQFEREVTAERIRDKIAASKAKGMWMGGIVPLGYEADGRTLAIVDKHAEIIRGLFRRYCDIGNVRLLKEQLDDEGVMVPERFTATGRKMGGVSFTRGQIYKILSNPIYIGDIHHKGQTYDGQHEAIIDLDLWAKVQEQLAANRQGEQRAPTLKMQSLLTGKVFDENGEPLGASHACKSKVRYRYYVARERESGGTATDRIRIPARELEAAVVGRLVDALDDPLSLLAMIGAELDRSTIEVVRAHAGQLARRLRSRERKTVRDIVNSVTVGTERIALQLDANQLRQVLSIPRNEFSDAELTLDCKVRLKRTGRAMRLVELCGQGVRDEVDRSLVQLLAQARKWWERLSDGQTTIAALAREEGINDSWISRVVRLAFLSPQIVDCILAGTQPAAFNGTALTTGNQVSGSWTEQAKLLGLT</sequence>
<proteinExistence type="predicted"/>
<feature type="domain" description="Resolvase/invertase-type recombinase catalytic" evidence="1">
    <location>
        <begin position="5"/>
        <end position="157"/>
    </location>
</feature>
<dbReference type="Proteomes" id="UP000603317">
    <property type="component" value="Unassembled WGS sequence"/>
</dbReference>
<accession>A0ABQ1F387</accession>
<dbReference type="RefSeq" id="WP_188641066.1">
    <property type="nucleotide sequence ID" value="NZ_BMID01000001.1"/>
</dbReference>
<dbReference type="InterPro" id="IPR011109">
    <property type="entry name" value="DNA_bind_recombinase_dom"/>
</dbReference>